<feature type="binding site" evidence="6 7">
    <location>
        <position position="283"/>
    </location>
    <ligand>
        <name>L-serine</name>
        <dbReference type="ChEBI" id="CHEBI:33384"/>
    </ligand>
</feature>
<dbReference type="PANTHER" id="PTHR11778">
    <property type="entry name" value="SERYL-TRNA SYNTHETASE"/>
    <property type="match status" value="1"/>
</dbReference>
<evidence type="ECO:0000313" key="12">
    <source>
        <dbReference type="Proteomes" id="UP000244066"/>
    </source>
</evidence>
<evidence type="ECO:0000256" key="2">
    <source>
        <dbReference type="ARBA" id="ARBA00022741"/>
    </source>
</evidence>
<dbReference type="GO" id="GO:0006434">
    <property type="term" value="P:seryl-tRNA aminoacylation"/>
    <property type="evidence" value="ECO:0007669"/>
    <property type="project" value="UniProtKB-UniRule"/>
</dbReference>
<dbReference type="NCBIfam" id="TIGR00414">
    <property type="entry name" value="serS"/>
    <property type="match status" value="1"/>
</dbReference>
<keyword evidence="9" id="KW-0175">Coiled coil</keyword>
<gene>
    <name evidence="6" type="primary">serS</name>
    <name evidence="11" type="ORF">B9J98_03955</name>
</gene>
<dbReference type="Pfam" id="PF02403">
    <property type="entry name" value="Seryl_tRNA_N"/>
    <property type="match status" value="1"/>
</dbReference>
<feature type="binding site" evidence="6">
    <location>
        <position position="276"/>
    </location>
    <ligand>
        <name>ATP</name>
        <dbReference type="ChEBI" id="CHEBI:30616"/>
    </ligand>
</feature>
<comment type="subcellular location">
    <subcellularLocation>
        <location evidence="6">Cytoplasm</location>
    </subcellularLocation>
</comment>
<dbReference type="InterPro" id="IPR033729">
    <property type="entry name" value="SerRS_core"/>
</dbReference>
<dbReference type="EMBL" id="NDWU01000008">
    <property type="protein sequence ID" value="PUA32615.1"/>
    <property type="molecule type" value="Genomic_DNA"/>
</dbReference>
<dbReference type="GO" id="GO:0005737">
    <property type="term" value="C:cytoplasm"/>
    <property type="evidence" value="ECO:0007669"/>
    <property type="project" value="UniProtKB-SubCell"/>
</dbReference>
<dbReference type="GO" id="GO:0016260">
    <property type="term" value="P:selenocysteine biosynthetic process"/>
    <property type="evidence" value="ECO:0007669"/>
    <property type="project" value="UniProtKB-UniRule"/>
</dbReference>
<feature type="site" description="Important for serine binding" evidence="7">
    <location>
        <position position="384"/>
    </location>
</feature>
<comment type="similarity">
    <text evidence="6">Belongs to the class-II aminoacyl-tRNA synthetase family. Type-1 seryl-tRNA synthetase subfamily.</text>
</comment>
<dbReference type="Gene3D" id="1.10.287.40">
    <property type="entry name" value="Serine-tRNA synthetase, tRNA binding domain"/>
    <property type="match status" value="1"/>
</dbReference>
<keyword evidence="1 6" id="KW-0436">Ligase</keyword>
<protein>
    <recommendedName>
        <fullName evidence="6">Serine--tRNA ligase</fullName>
        <ecNumber evidence="6">6.1.1.11</ecNumber>
    </recommendedName>
    <alternativeName>
        <fullName evidence="6">Seryl-tRNA synthetase</fullName>
        <shortName evidence="6">SerRS</shortName>
    </alternativeName>
    <alternativeName>
        <fullName evidence="6">Seryl-tRNA(Ser/Sec) synthetase</fullName>
    </alternativeName>
</protein>
<comment type="catalytic activity">
    <reaction evidence="6">
        <text>tRNA(Sec) + L-serine + ATP = L-seryl-tRNA(Sec) + AMP + diphosphate + H(+)</text>
        <dbReference type="Rhea" id="RHEA:42580"/>
        <dbReference type="Rhea" id="RHEA-COMP:9742"/>
        <dbReference type="Rhea" id="RHEA-COMP:10128"/>
        <dbReference type="ChEBI" id="CHEBI:15378"/>
        <dbReference type="ChEBI" id="CHEBI:30616"/>
        <dbReference type="ChEBI" id="CHEBI:33019"/>
        <dbReference type="ChEBI" id="CHEBI:33384"/>
        <dbReference type="ChEBI" id="CHEBI:78442"/>
        <dbReference type="ChEBI" id="CHEBI:78533"/>
        <dbReference type="ChEBI" id="CHEBI:456215"/>
        <dbReference type="EC" id="6.1.1.11"/>
    </reaction>
</comment>
<dbReference type="InterPro" id="IPR045864">
    <property type="entry name" value="aa-tRNA-synth_II/BPL/LPL"/>
</dbReference>
<dbReference type="Gene3D" id="3.30.930.10">
    <property type="entry name" value="Bira Bifunctional Protein, Domain 2"/>
    <property type="match status" value="1"/>
</dbReference>
<dbReference type="PIRSF" id="PIRSF001529">
    <property type="entry name" value="Ser-tRNA-synth_IIa"/>
    <property type="match status" value="1"/>
</dbReference>
<dbReference type="InterPro" id="IPR002317">
    <property type="entry name" value="Ser-tRNA-ligase_type_1"/>
</dbReference>
<comment type="domain">
    <text evidence="6">Consists of two distinct domains, a catalytic core and a N-terminal extension that is involved in tRNA binding.</text>
</comment>
<reference evidence="11 12" key="1">
    <citation type="submission" date="2017-04" db="EMBL/GenBank/DDBJ databases">
        <title>Draft Aigarchaeota genome from a New Zealand hot spring.</title>
        <authorList>
            <person name="Reysenbach A.-L."/>
            <person name="Donaho J.A."/>
            <person name="Gerhart J."/>
            <person name="Kelley J.F."/>
            <person name="Kouba K."/>
            <person name="Podar M."/>
            <person name="Stott M."/>
        </authorList>
    </citation>
    <scope>NUCLEOTIDE SEQUENCE [LARGE SCALE GENOMIC DNA]</scope>
    <source>
        <strain evidence="11">NZ13_MG1</strain>
    </source>
</reference>
<comment type="function">
    <text evidence="6">Catalyzes the attachment of serine to tRNA(Ser). Is also able to aminoacylate tRNA(Sec) with serine, to form the misacylated tRNA L-seryl-tRNA(Sec), which will be further converted into selenocysteinyl-tRNA(Sec).</text>
</comment>
<feature type="binding site" evidence="7">
    <location>
        <position position="260"/>
    </location>
    <ligand>
        <name>L-serine</name>
        <dbReference type="ChEBI" id="CHEBI:33384"/>
    </ligand>
</feature>
<keyword evidence="3 6" id="KW-0067">ATP-binding</keyword>
<keyword evidence="5 6" id="KW-0030">Aminoacyl-tRNA synthetase</keyword>
<dbReference type="HAMAP" id="MF_00176">
    <property type="entry name" value="Ser_tRNA_synth_type1"/>
    <property type="match status" value="1"/>
</dbReference>
<dbReference type="InterPro" id="IPR042103">
    <property type="entry name" value="SerRS_1_N_sf"/>
</dbReference>
<comment type="subunit">
    <text evidence="6">Homodimer. The tRNA molecule binds across the dimer.</text>
</comment>
<comment type="catalytic activity">
    <reaction evidence="6">
        <text>tRNA(Ser) + L-serine + ATP = L-seryl-tRNA(Ser) + AMP + diphosphate + H(+)</text>
        <dbReference type="Rhea" id="RHEA:12292"/>
        <dbReference type="Rhea" id="RHEA-COMP:9669"/>
        <dbReference type="Rhea" id="RHEA-COMP:9703"/>
        <dbReference type="ChEBI" id="CHEBI:15378"/>
        <dbReference type="ChEBI" id="CHEBI:30616"/>
        <dbReference type="ChEBI" id="CHEBI:33019"/>
        <dbReference type="ChEBI" id="CHEBI:33384"/>
        <dbReference type="ChEBI" id="CHEBI:78442"/>
        <dbReference type="ChEBI" id="CHEBI:78533"/>
        <dbReference type="ChEBI" id="CHEBI:456215"/>
        <dbReference type="EC" id="6.1.1.11"/>
    </reaction>
</comment>
<dbReference type="GO" id="GO:0004828">
    <property type="term" value="F:serine-tRNA ligase activity"/>
    <property type="evidence" value="ECO:0007669"/>
    <property type="project" value="UniProtKB-UniRule"/>
</dbReference>
<evidence type="ECO:0000259" key="10">
    <source>
        <dbReference type="PROSITE" id="PS50862"/>
    </source>
</evidence>
<feature type="binding site" evidence="7">
    <location>
        <position position="382"/>
    </location>
    <ligand>
        <name>L-serine</name>
        <dbReference type="ChEBI" id="CHEBI:33384"/>
    </ligand>
</feature>
<evidence type="ECO:0000256" key="6">
    <source>
        <dbReference type="HAMAP-Rule" id="MF_00176"/>
    </source>
</evidence>
<evidence type="ECO:0000256" key="4">
    <source>
        <dbReference type="ARBA" id="ARBA00022917"/>
    </source>
</evidence>
<dbReference type="SUPFAM" id="SSF46589">
    <property type="entry name" value="tRNA-binding arm"/>
    <property type="match status" value="1"/>
</dbReference>
<dbReference type="CDD" id="cd00770">
    <property type="entry name" value="SerRS_core"/>
    <property type="match status" value="1"/>
</dbReference>
<dbReference type="Proteomes" id="UP000244066">
    <property type="component" value="Unassembled WGS sequence"/>
</dbReference>
<comment type="caution">
    <text evidence="11">The sequence shown here is derived from an EMBL/GenBank/DDBJ whole genome shotgun (WGS) entry which is preliminary data.</text>
</comment>
<feature type="binding site" evidence="7">
    <location>
        <position position="229"/>
    </location>
    <ligand>
        <name>L-serine</name>
        <dbReference type="ChEBI" id="CHEBI:33384"/>
    </ligand>
</feature>
<evidence type="ECO:0000256" key="1">
    <source>
        <dbReference type="ARBA" id="ARBA00022598"/>
    </source>
</evidence>
<feature type="domain" description="Aminoacyl-transfer RNA synthetases class-II family profile" evidence="10">
    <location>
        <begin position="176"/>
        <end position="409"/>
    </location>
</feature>
<dbReference type="UniPathway" id="UPA00906">
    <property type="reaction ID" value="UER00895"/>
</dbReference>
<keyword evidence="2 6" id="KW-0547">Nucleotide-binding</keyword>
<feature type="binding site" evidence="8">
    <location>
        <begin position="276"/>
        <end position="279"/>
    </location>
    <ligand>
        <name>ATP</name>
        <dbReference type="ChEBI" id="CHEBI:30616"/>
    </ligand>
</feature>
<keyword evidence="4 6" id="KW-0648">Protein biosynthesis</keyword>
<feature type="binding site" evidence="6">
    <location>
        <position position="384"/>
    </location>
    <ligand>
        <name>L-serine</name>
        <dbReference type="ChEBI" id="CHEBI:33384"/>
    </ligand>
</feature>
<feature type="binding site" evidence="6 8">
    <location>
        <begin position="347"/>
        <end position="350"/>
    </location>
    <ligand>
        <name>ATP</name>
        <dbReference type="ChEBI" id="CHEBI:30616"/>
    </ligand>
</feature>
<evidence type="ECO:0000256" key="3">
    <source>
        <dbReference type="ARBA" id="ARBA00022840"/>
    </source>
</evidence>
<proteinExistence type="inferred from homology"/>
<feature type="binding site" evidence="6 8">
    <location>
        <begin position="260"/>
        <end position="262"/>
    </location>
    <ligand>
        <name>ATP</name>
        <dbReference type="ChEBI" id="CHEBI:30616"/>
    </ligand>
</feature>
<dbReference type="InterPro" id="IPR010978">
    <property type="entry name" value="tRNA-bd_arm"/>
</dbReference>
<dbReference type="PRINTS" id="PR00981">
    <property type="entry name" value="TRNASYNTHSER"/>
</dbReference>
<sequence length="426" mass="49679">MIDIKIIRDNPEFIKEMLTKRGLSLPVDDLLEWDKEKRRLMVEVQNLRHRRNIVSLEIAAMKKEGKDPTEVVQEMRVLTEEVARLEERIAELESKINYVMMRIPNIPHESVPPGTSEEDNVEVRRWGKIPEFSFEVKNHDEIATNLGLLEIERAGKVAGARFYYLKNELVKLNLALIRFALDLLVSKGFEVYQTPYMLRRWVLEGVTSLQDFEDMIYKIDSEDLYLIATSEHALAGLHADEILDGRYLPLRYAGISPCFRKEAGAHGKDTKGIFRVHQFEKVEQFVFCKPEQSWEEHEFLLSNAEEIYQKLGLPYRVVNICLGELGMVAAKKYDIEVWMPAQRRYREIVSCSNCTDYQARRLNIRYREMPHEERTRYVHTLNSTAIATERTIAAILENYQQEDGSVVIPEALRPYMDGIDVLRPKK</sequence>
<feature type="coiled-coil region" evidence="9">
    <location>
        <begin position="30"/>
        <end position="102"/>
    </location>
</feature>
<dbReference type="GO" id="GO:0005524">
    <property type="term" value="F:ATP binding"/>
    <property type="evidence" value="ECO:0007669"/>
    <property type="project" value="UniProtKB-UniRule"/>
</dbReference>
<dbReference type="InterPro" id="IPR015866">
    <property type="entry name" value="Ser-tRNA-synth_1_N"/>
</dbReference>
<dbReference type="PROSITE" id="PS50862">
    <property type="entry name" value="AA_TRNA_LIGASE_II"/>
    <property type="match status" value="1"/>
</dbReference>
<evidence type="ECO:0000256" key="9">
    <source>
        <dbReference type="SAM" id="Coils"/>
    </source>
</evidence>
<evidence type="ECO:0000256" key="7">
    <source>
        <dbReference type="PIRSR" id="PIRSR001529-1"/>
    </source>
</evidence>
<name>A0A2R7Y502_9ARCH</name>
<dbReference type="InterPro" id="IPR002314">
    <property type="entry name" value="aa-tRNA-synt_IIb"/>
</dbReference>
<evidence type="ECO:0000256" key="8">
    <source>
        <dbReference type="PIRSR" id="PIRSR001529-2"/>
    </source>
</evidence>
<dbReference type="SUPFAM" id="SSF55681">
    <property type="entry name" value="Class II aaRS and biotin synthetases"/>
    <property type="match status" value="1"/>
</dbReference>
<feature type="binding site" evidence="6">
    <location>
        <begin position="229"/>
        <end position="231"/>
    </location>
    <ligand>
        <name>L-serine</name>
        <dbReference type="ChEBI" id="CHEBI:33384"/>
    </ligand>
</feature>
<organism evidence="11 12">
    <name type="scientific">Candidatus Terraquivivens tikiterensis</name>
    <dbReference type="NCBI Taxonomy" id="1980982"/>
    <lineage>
        <taxon>Archaea</taxon>
        <taxon>Nitrososphaerota</taxon>
        <taxon>Candidatus Wolframiiraptoraceae</taxon>
        <taxon>Candidatus Terraquivivens</taxon>
    </lineage>
</organism>
<dbReference type="Pfam" id="PF00587">
    <property type="entry name" value="tRNA-synt_2b"/>
    <property type="match status" value="1"/>
</dbReference>
<comment type="pathway">
    <text evidence="6">Aminoacyl-tRNA biosynthesis; selenocysteinyl-tRNA(Sec) biosynthesis; L-seryl-tRNA(Sec) from L-serine and tRNA(Sec): step 1/1.</text>
</comment>
<accession>A0A2R7Y502</accession>
<dbReference type="InterPro" id="IPR006195">
    <property type="entry name" value="aa-tRNA-synth_II"/>
</dbReference>
<dbReference type="EC" id="6.1.1.11" evidence="6"/>
<evidence type="ECO:0000313" key="11">
    <source>
        <dbReference type="EMBL" id="PUA32615.1"/>
    </source>
</evidence>
<evidence type="ECO:0000256" key="5">
    <source>
        <dbReference type="ARBA" id="ARBA00023146"/>
    </source>
</evidence>
<dbReference type="AlphaFoldDB" id="A0A2R7Y502"/>
<keyword evidence="6" id="KW-0963">Cytoplasm</keyword>